<reference evidence="2" key="1">
    <citation type="submission" date="2023-04" db="EMBL/GenBank/DDBJ databases">
        <title>Phytophthora lilii NBRC 32176.</title>
        <authorList>
            <person name="Ichikawa N."/>
            <person name="Sato H."/>
            <person name="Tonouchi N."/>
        </authorList>
    </citation>
    <scope>NUCLEOTIDE SEQUENCE</scope>
    <source>
        <strain evidence="2">NBRC 32176</strain>
    </source>
</reference>
<gene>
    <name evidence="2" type="ORF">Plil01_000902200</name>
</gene>
<feature type="coiled-coil region" evidence="1">
    <location>
        <begin position="287"/>
        <end position="314"/>
    </location>
</feature>
<name>A0A9W6TUE2_9STRA</name>
<keyword evidence="1" id="KW-0175">Coiled coil</keyword>
<dbReference type="EMBL" id="BSXW01000445">
    <property type="protein sequence ID" value="GMF22564.1"/>
    <property type="molecule type" value="Genomic_DNA"/>
</dbReference>
<evidence type="ECO:0000313" key="2">
    <source>
        <dbReference type="EMBL" id="GMF22564.1"/>
    </source>
</evidence>
<sequence>MTPLESYIRLGTDVDKRRKTILSLRKEKLDMTYKFIQQKTAGIDCSQPHEFSDMFDKFGKHYCVNFTISRYDGVSIYQVARGIYNQLTEKDETLNEAIGITAHRQSTGTLKCNYMHQRVISRPKQTGINKKMPDMESNGVFYCRFGNNSAVLATDYVDQDELHPYDDMHRIRKDISSGVVLTAHDDVDGKKYVVMKRYIMAKLHMYPHKVSQKQQDRFFLNMFHSHDSMKRLVVDGGLQRSDAGCSFELENFVLAMQHLQQCSSDDHRYSLYSEKRRQNYLGYQGGLHALEESVKALREELTALQEAKEDGGAKIGCAETEIAILEQLVRNQQFGLASAQSMVFGQLEHQDKNPLYAAIRLPKTSGARHDTLLAIKDTRFSQAHSYLRARSHHLDTSKDQYYGDTFEDDNGNLGGHRFEVVHFRGVQSLKQVYDAIVSFMFNMKISASETLSNATVQEDCGSVQDDMFILNHRLVSKHESGVISEANASLSGQYFEGQNEIEKTPCAIVTMKSVDGDDLHPYDPANRVRRDVTMALVLTEKRHNKMAAAKFNKGEGAPGSNYNTGDCHDDLESDVVMVRAIFLKVYRPNFEVSEDTLADVYSCIAQWPTVMVQAVREAIATHAV</sequence>
<accession>A0A9W6TUE2</accession>
<keyword evidence="3" id="KW-1185">Reference proteome</keyword>
<proteinExistence type="predicted"/>
<dbReference type="AlphaFoldDB" id="A0A9W6TUE2"/>
<dbReference type="Proteomes" id="UP001165083">
    <property type="component" value="Unassembled WGS sequence"/>
</dbReference>
<evidence type="ECO:0000313" key="3">
    <source>
        <dbReference type="Proteomes" id="UP001165083"/>
    </source>
</evidence>
<organism evidence="2 3">
    <name type="scientific">Phytophthora lilii</name>
    <dbReference type="NCBI Taxonomy" id="2077276"/>
    <lineage>
        <taxon>Eukaryota</taxon>
        <taxon>Sar</taxon>
        <taxon>Stramenopiles</taxon>
        <taxon>Oomycota</taxon>
        <taxon>Peronosporomycetes</taxon>
        <taxon>Peronosporales</taxon>
        <taxon>Peronosporaceae</taxon>
        <taxon>Phytophthora</taxon>
    </lineage>
</organism>
<evidence type="ECO:0000256" key="1">
    <source>
        <dbReference type="SAM" id="Coils"/>
    </source>
</evidence>
<comment type="caution">
    <text evidence="2">The sequence shown here is derived from an EMBL/GenBank/DDBJ whole genome shotgun (WGS) entry which is preliminary data.</text>
</comment>
<protein>
    <submittedName>
        <fullName evidence="2">Unnamed protein product</fullName>
    </submittedName>
</protein>